<dbReference type="EMBL" id="CP024637">
    <property type="protein sequence ID" value="QGR09412.1"/>
    <property type="molecule type" value="Genomic_DNA"/>
</dbReference>
<evidence type="ECO:0000259" key="1">
    <source>
        <dbReference type="Pfam" id="PF24316"/>
    </source>
</evidence>
<protein>
    <recommendedName>
        <fullName evidence="1">Tli3-like domain-containing protein</fullName>
    </recommendedName>
</protein>
<proteinExistence type="predicted"/>
<reference evidence="3" key="1">
    <citation type="submission" date="2017-11" db="EMBL/GenBank/DDBJ databases">
        <title>Genome sequence of Pantoea sp. MSR2.</title>
        <authorList>
            <person name="Nascimento F.X."/>
        </authorList>
    </citation>
    <scope>NUCLEOTIDE SEQUENCE [LARGE SCALE GENOMIC DNA]</scope>
    <source>
        <strain evidence="3">MSR2</strain>
        <plasmid evidence="3">pmsr2a</plasmid>
    </source>
</reference>
<dbReference type="Proteomes" id="UP000424872">
    <property type="component" value="Plasmid pMSR2A"/>
</dbReference>
<dbReference type="InterPro" id="IPR057562">
    <property type="entry name" value="Tli3-like_dom"/>
</dbReference>
<sequence>MIAVLAMFMISGCQHNFLKPRQKPVQVVYRFDDHRWLELKGYNCEGELWFVDQKRGIRSQLWFQFYKIFTKQYINASERYIAVPSWDMTGVMSVSKDYGRTWQTSSIKGEEDDGSDSPTYDNIQSLTVVNDQGFLLTKQGRIYMSSLPFDDPRLQPGGTGVDYVVEFRGRKIAHHIDAIRPAEGLDTSLWGRDYIDPRILHRSVKQYYTNFQNLPDRVPEVKNYQGWTHMKCDLNAGL</sequence>
<evidence type="ECO:0000313" key="2">
    <source>
        <dbReference type="EMBL" id="QGR09412.1"/>
    </source>
</evidence>
<organism evidence="2 3">
    <name type="scientific">Pantoea phytobeneficialis</name>
    <dbReference type="NCBI Taxonomy" id="2052056"/>
    <lineage>
        <taxon>Bacteria</taxon>
        <taxon>Pseudomonadati</taxon>
        <taxon>Pseudomonadota</taxon>
        <taxon>Gammaproteobacteria</taxon>
        <taxon>Enterobacterales</taxon>
        <taxon>Erwiniaceae</taxon>
        <taxon>Pantoea</taxon>
    </lineage>
</organism>
<keyword evidence="2" id="KW-0614">Plasmid</keyword>
<geneLocation type="plasmid" evidence="3">
    <name>pmsr2a</name>
</geneLocation>
<feature type="domain" description="Tli3-like" evidence="1">
    <location>
        <begin position="22"/>
        <end position="123"/>
    </location>
</feature>
<evidence type="ECO:0000313" key="3">
    <source>
        <dbReference type="Proteomes" id="UP000424872"/>
    </source>
</evidence>
<accession>A0AAP9HA70</accession>
<dbReference type="KEGG" id="ppho:CTZ24_23325"/>
<dbReference type="AlphaFoldDB" id="A0AAP9HA70"/>
<name>A0AAP9HA70_9GAMM</name>
<dbReference type="Pfam" id="PF24316">
    <property type="entry name" value="Tli3"/>
    <property type="match status" value="1"/>
</dbReference>
<gene>
    <name evidence="2" type="ORF">CTZ24_23325</name>
</gene>